<accession>A0A0P4WCJ0</accession>
<evidence type="ECO:0000256" key="1">
    <source>
        <dbReference type="ARBA" id="ARBA00023209"/>
    </source>
</evidence>
<feature type="region of interest" description="Disordered" evidence="4">
    <location>
        <begin position="322"/>
        <end position="351"/>
    </location>
</feature>
<dbReference type="PANTHER" id="PTHR22603:SF93">
    <property type="entry name" value="RE24176P"/>
    <property type="match status" value="1"/>
</dbReference>
<dbReference type="GO" id="GO:0005737">
    <property type="term" value="C:cytoplasm"/>
    <property type="evidence" value="ECO:0007669"/>
    <property type="project" value="TreeGrafter"/>
</dbReference>
<organism evidence="5">
    <name type="scientific">Scylla olivacea</name>
    <name type="common">Orange mud crab</name>
    <name type="synonym">Cancer olivacea</name>
    <dbReference type="NCBI Taxonomy" id="85551"/>
    <lineage>
        <taxon>Eukaryota</taxon>
        <taxon>Metazoa</taxon>
        <taxon>Ecdysozoa</taxon>
        <taxon>Arthropoda</taxon>
        <taxon>Crustacea</taxon>
        <taxon>Multicrustacea</taxon>
        <taxon>Malacostraca</taxon>
        <taxon>Eumalacostraca</taxon>
        <taxon>Eucarida</taxon>
        <taxon>Decapoda</taxon>
        <taxon>Pleocyemata</taxon>
        <taxon>Brachyura</taxon>
        <taxon>Eubrachyura</taxon>
        <taxon>Portunoidea</taxon>
        <taxon>Portunidae</taxon>
        <taxon>Portuninae</taxon>
        <taxon>Scylla</taxon>
    </lineage>
</organism>
<protein>
    <recommendedName>
        <fullName evidence="6">Choline/ethanolamine kinase</fullName>
    </recommendedName>
</protein>
<evidence type="ECO:0000256" key="4">
    <source>
        <dbReference type="SAM" id="MobiDB-lite"/>
    </source>
</evidence>
<dbReference type="EMBL" id="GDRN01068576">
    <property type="protein sequence ID" value="JAI64177.1"/>
    <property type="molecule type" value="Transcribed_RNA"/>
</dbReference>
<dbReference type="GO" id="GO:0004103">
    <property type="term" value="F:choline kinase activity"/>
    <property type="evidence" value="ECO:0007669"/>
    <property type="project" value="TreeGrafter"/>
</dbReference>
<comment type="similarity">
    <text evidence="3">Belongs to the choline/ethanolamine kinase family.</text>
</comment>
<dbReference type="SUPFAM" id="SSF56112">
    <property type="entry name" value="Protein kinase-like (PK-like)"/>
    <property type="match status" value="1"/>
</dbReference>
<evidence type="ECO:0008006" key="6">
    <source>
        <dbReference type="Google" id="ProtNLM"/>
    </source>
</evidence>
<dbReference type="GO" id="GO:0006646">
    <property type="term" value="P:phosphatidylethanolamine biosynthetic process"/>
    <property type="evidence" value="ECO:0007669"/>
    <property type="project" value="TreeGrafter"/>
</dbReference>
<dbReference type="Gene3D" id="3.90.1200.10">
    <property type="match status" value="1"/>
</dbReference>
<evidence type="ECO:0000256" key="2">
    <source>
        <dbReference type="ARBA" id="ARBA00023264"/>
    </source>
</evidence>
<evidence type="ECO:0000313" key="5">
    <source>
        <dbReference type="EMBL" id="JAI64177.1"/>
    </source>
</evidence>
<evidence type="ECO:0000256" key="3">
    <source>
        <dbReference type="ARBA" id="ARBA00038211"/>
    </source>
</evidence>
<keyword evidence="1" id="KW-0443">Lipid metabolism</keyword>
<dbReference type="AlphaFoldDB" id="A0A0P4WCJ0"/>
<sequence>MPSEITCEMRDRAYRICRDYLHGAWKLITPHEMVIKQISGGLSNLLYYCALPASNPPKATEPSEVLLRIYGQVHGEDALESVLAESVIFALLSERRLGPRLYGVFPGGRLEQFIPARPLFTQELADPDLSAIIATKMANIHALNVPISKEPCWIWNTMERWLRTSQGFLSQKPQLSGEQDSSMVERLQKIDYRGEMEFLRQVVAKVQSPVVFAHNDMQEGNILLKTGPKPATGNDRIALIDFEYCSYNYRGFDLANHFCEWVYEYKLPVHPYFTVDCDNYPSRQKQVDFIRTYLDAYERSRRGKPAAIQAQATAMINGTEEPMASLHHNGSSEPHPLQLAPAPSSPPSHPAEETLLQEVAAFTPASHLFWALWSIVQSQVSTIPFGYMEYAVTRMDHYFEDKAKLRLDQLTKRKSDAITEEG</sequence>
<keyword evidence="2" id="KW-1208">Phospholipid metabolism</keyword>
<reference evidence="5" key="1">
    <citation type="submission" date="2015-09" db="EMBL/GenBank/DDBJ databases">
        <title>Scylla olivacea transcriptome.</title>
        <authorList>
            <person name="Ikhwanuddin M."/>
        </authorList>
    </citation>
    <scope>NUCLEOTIDE SEQUENCE</scope>
</reference>
<proteinExistence type="inferred from homology"/>
<name>A0A0P4WCJ0_SCYOL</name>
<dbReference type="InterPro" id="IPR011009">
    <property type="entry name" value="Kinase-like_dom_sf"/>
</dbReference>
<dbReference type="CDD" id="cd05156">
    <property type="entry name" value="ChoK_euk"/>
    <property type="match status" value="1"/>
</dbReference>
<dbReference type="Gene3D" id="3.30.200.20">
    <property type="entry name" value="Phosphorylase Kinase, domain 1"/>
    <property type="match status" value="1"/>
</dbReference>
<dbReference type="GO" id="GO:0004305">
    <property type="term" value="F:ethanolamine kinase activity"/>
    <property type="evidence" value="ECO:0007669"/>
    <property type="project" value="TreeGrafter"/>
</dbReference>
<keyword evidence="1" id="KW-0444">Lipid biosynthesis</keyword>
<dbReference type="PANTHER" id="PTHR22603">
    <property type="entry name" value="CHOLINE/ETHANOALAMINE KINASE"/>
    <property type="match status" value="1"/>
</dbReference>
<dbReference type="Pfam" id="PF01633">
    <property type="entry name" value="Choline_kinase"/>
    <property type="match status" value="1"/>
</dbReference>
<keyword evidence="1" id="KW-0594">Phospholipid biosynthesis</keyword>